<dbReference type="PANTHER" id="PTHR30040:SF2">
    <property type="entry name" value="FAD:PROTEIN FMN TRANSFERASE"/>
    <property type="match status" value="1"/>
</dbReference>
<dbReference type="SUPFAM" id="SSF143631">
    <property type="entry name" value="ApbE-like"/>
    <property type="match status" value="1"/>
</dbReference>
<dbReference type="RefSeq" id="WP_111500003.1">
    <property type="nucleotide sequence ID" value="NZ_QKYN01000028.1"/>
</dbReference>
<evidence type="ECO:0000313" key="12">
    <source>
        <dbReference type="Proteomes" id="UP000248889"/>
    </source>
</evidence>
<dbReference type="GO" id="GO:0016740">
    <property type="term" value="F:transferase activity"/>
    <property type="evidence" value="ECO:0007669"/>
    <property type="project" value="UniProtKB-KW"/>
</dbReference>
<evidence type="ECO:0000256" key="2">
    <source>
        <dbReference type="ARBA" id="ARBA00011955"/>
    </source>
</evidence>
<keyword evidence="12" id="KW-1185">Reference proteome</keyword>
<evidence type="ECO:0000256" key="6">
    <source>
        <dbReference type="ARBA" id="ARBA00022723"/>
    </source>
</evidence>
<comment type="catalytic activity">
    <reaction evidence="10">
        <text>L-threonyl-[protein] + FAD = FMN-L-threonyl-[protein] + AMP + H(+)</text>
        <dbReference type="Rhea" id="RHEA:36847"/>
        <dbReference type="Rhea" id="RHEA-COMP:11060"/>
        <dbReference type="Rhea" id="RHEA-COMP:11061"/>
        <dbReference type="ChEBI" id="CHEBI:15378"/>
        <dbReference type="ChEBI" id="CHEBI:30013"/>
        <dbReference type="ChEBI" id="CHEBI:57692"/>
        <dbReference type="ChEBI" id="CHEBI:74257"/>
        <dbReference type="ChEBI" id="CHEBI:456215"/>
        <dbReference type="EC" id="2.7.1.180"/>
    </reaction>
</comment>
<dbReference type="EMBL" id="QKYN01000028">
    <property type="protein sequence ID" value="RAG86403.1"/>
    <property type="molecule type" value="Genomic_DNA"/>
</dbReference>
<accession>A0A2X0IS16</accession>
<evidence type="ECO:0000256" key="9">
    <source>
        <dbReference type="ARBA" id="ARBA00031306"/>
    </source>
</evidence>
<keyword evidence="7" id="KW-0274">FAD</keyword>
<dbReference type="InterPro" id="IPR003374">
    <property type="entry name" value="ApbE-like_sf"/>
</dbReference>
<dbReference type="Proteomes" id="UP000248889">
    <property type="component" value="Unassembled WGS sequence"/>
</dbReference>
<organism evidence="11 12">
    <name type="scientific">Streptacidiphilus pinicola</name>
    <dbReference type="NCBI Taxonomy" id="2219663"/>
    <lineage>
        <taxon>Bacteria</taxon>
        <taxon>Bacillati</taxon>
        <taxon>Actinomycetota</taxon>
        <taxon>Actinomycetes</taxon>
        <taxon>Kitasatosporales</taxon>
        <taxon>Streptomycetaceae</taxon>
        <taxon>Streptacidiphilus</taxon>
    </lineage>
</organism>
<protein>
    <recommendedName>
        <fullName evidence="3">FAD:protein FMN transferase</fullName>
        <ecNumber evidence="2">2.7.1.180</ecNumber>
    </recommendedName>
    <alternativeName>
        <fullName evidence="9">Flavin transferase</fullName>
    </alternativeName>
</protein>
<gene>
    <name evidence="11" type="ORF">DN069_06990</name>
</gene>
<dbReference type="GO" id="GO:0046872">
    <property type="term" value="F:metal ion binding"/>
    <property type="evidence" value="ECO:0007669"/>
    <property type="project" value="UniProtKB-KW"/>
</dbReference>
<evidence type="ECO:0000256" key="3">
    <source>
        <dbReference type="ARBA" id="ARBA00016337"/>
    </source>
</evidence>
<sequence length="240" mass="25467">MGTVFSFMVRDPSPAVDEAVRAAVARLHAIDARFSPYRADSEVSRIAHGERELADASPELAEVLERCAEVAQQTDGWFSPYREGRLDPSGWVKGWAVQQACELLCEAGSREHCVNGGGDVQSVGGPWRIGVADPFRPGELATVVAGRDLVVATSGTAERGAHILDPRTGEAPTGLLSLTLVASGRARLARTDAYATAAFAMGPELGLSWAERQPELEALAILPDPAAPKRATSGFLRHAV</sequence>
<keyword evidence="4" id="KW-0285">Flavoprotein</keyword>
<dbReference type="Gene3D" id="3.10.520.10">
    <property type="entry name" value="ApbE-like domains"/>
    <property type="match status" value="2"/>
</dbReference>
<evidence type="ECO:0000256" key="1">
    <source>
        <dbReference type="ARBA" id="ARBA00001946"/>
    </source>
</evidence>
<keyword evidence="6" id="KW-0479">Metal-binding</keyword>
<evidence type="ECO:0000256" key="5">
    <source>
        <dbReference type="ARBA" id="ARBA00022679"/>
    </source>
</evidence>
<evidence type="ECO:0000313" key="11">
    <source>
        <dbReference type="EMBL" id="RAG86403.1"/>
    </source>
</evidence>
<dbReference type="InterPro" id="IPR024932">
    <property type="entry name" value="ApbE"/>
</dbReference>
<evidence type="ECO:0000256" key="7">
    <source>
        <dbReference type="ARBA" id="ARBA00022827"/>
    </source>
</evidence>
<dbReference type="AlphaFoldDB" id="A0A2X0IS16"/>
<dbReference type="OrthoDB" id="9778595at2"/>
<evidence type="ECO:0000256" key="10">
    <source>
        <dbReference type="ARBA" id="ARBA00048540"/>
    </source>
</evidence>
<keyword evidence="8" id="KW-0460">Magnesium</keyword>
<comment type="cofactor">
    <cofactor evidence="1">
        <name>Mg(2+)</name>
        <dbReference type="ChEBI" id="CHEBI:18420"/>
    </cofactor>
</comment>
<dbReference type="Pfam" id="PF02424">
    <property type="entry name" value="ApbE"/>
    <property type="match status" value="2"/>
</dbReference>
<dbReference type="EC" id="2.7.1.180" evidence="2"/>
<name>A0A2X0IS16_9ACTN</name>
<proteinExistence type="predicted"/>
<evidence type="ECO:0000256" key="8">
    <source>
        <dbReference type="ARBA" id="ARBA00022842"/>
    </source>
</evidence>
<comment type="caution">
    <text evidence="11">The sequence shown here is derived from an EMBL/GenBank/DDBJ whole genome shotgun (WGS) entry which is preliminary data.</text>
</comment>
<evidence type="ECO:0000256" key="4">
    <source>
        <dbReference type="ARBA" id="ARBA00022630"/>
    </source>
</evidence>
<reference evidence="11 12" key="1">
    <citation type="submission" date="2018-06" db="EMBL/GenBank/DDBJ databases">
        <title>Streptacidiphilus pinicola sp. nov., isolated from pine grove soil.</title>
        <authorList>
            <person name="Roh S.G."/>
            <person name="Park S."/>
            <person name="Kim M.-K."/>
            <person name="Yun B.-R."/>
            <person name="Park J."/>
            <person name="Kim M.J."/>
            <person name="Kim Y.S."/>
            <person name="Kim S.B."/>
        </authorList>
    </citation>
    <scope>NUCLEOTIDE SEQUENCE [LARGE SCALE GENOMIC DNA]</scope>
    <source>
        <strain evidence="11 12">MMS16-CNU450</strain>
    </source>
</reference>
<dbReference type="PANTHER" id="PTHR30040">
    <property type="entry name" value="THIAMINE BIOSYNTHESIS LIPOPROTEIN APBE"/>
    <property type="match status" value="1"/>
</dbReference>
<keyword evidence="5 11" id="KW-0808">Transferase</keyword>